<sequence length="291" mass="32892">MKLAFHIGVHGTDGDRLLKTLRENNDELLRQGTEIVPPERHSEFLDQTLMQLQGGTATNEIEALLLDSLLVTEDPQRAIFSSTSFLGAVGRIVGQPGFYWQLGTRAASLVNLFPNQDVEIFAAIRNPATLLADMLPQFWGGDYAKFMQGHQPEALRWREPARQLVQAVQGRRVVLWCHEDAPLIWPEITRLIGDVDPDVPMKATMLYMKELLDAQAFQNLRETLGTQDRLSVAGRREICARFLRDHAKTGALEQEIDMPGWTQDLIDRITENYYQDVAEITVIPGVEFITP</sequence>
<reference evidence="2" key="1">
    <citation type="submission" date="2018-09" db="EMBL/GenBank/DDBJ databases">
        <title>Acidovorax cavernicola nov. sp. isolated from Gruta de las Maravillas (Aracena, Spain).</title>
        <authorList>
            <person name="Jurado V."/>
            <person name="Gutierrez-Patricio S."/>
            <person name="Gonzalez-Pimentel J.L."/>
            <person name="Miller A.Z."/>
            <person name="Laiz L."/>
            <person name="Saiz-Jimenez C."/>
        </authorList>
    </citation>
    <scope>NUCLEOTIDE SEQUENCE [LARGE SCALE GENOMIC DNA]</scope>
    <source>
        <strain evidence="2">1011MAR3C25</strain>
    </source>
</reference>
<dbReference type="AlphaFoldDB" id="A0A418T2F7"/>
<name>A0A418T2F7_9RHOB</name>
<protein>
    <recommendedName>
        <fullName evidence="3">Sulfotransferase</fullName>
    </recommendedName>
</protein>
<comment type="caution">
    <text evidence="1">The sequence shown here is derived from an EMBL/GenBank/DDBJ whole genome shotgun (WGS) entry which is preliminary data.</text>
</comment>
<dbReference type="EMBL" id="QZCG01000003">
    <property type="protein sequence ID" value="RJE87385.1"/>
    <property type="molecule type" value="Genomic_DNA"/>
</dbReference>
<accession>A0A418T2F7</accession>
<keyword evidence="2" id="KW-1185">Reference proteome</keyword>
<evidence type="ECO:0008006" key="3">
    <source>
        <dbReference type="Google" id="ProtNLM"/>
    </source>
</evidence>
<proteinExistence type="predicted"/>
<dbReference type="Proteomes" id="UP000284202">
    <property type="component" value="Unassembled WGS sequence"/>
</dbReference>
<evidence type="ECO:0000313" key="1">
    <source>
        <dbReference type="EMBL" id="RJE87385.1"/>
    </source>
</evidence>
<evidence type="ECO:0000313" key="2">
    <source>
        <dbReference type="Proteomes" id="UP000284202"/>
    </source>
</evidence>
<gene>
    <name evidence="1" type="ORF">D3P04_06550</name>
</gene>
<dbReference type="RefSeq" id="WP_119747083.1">
    <property type="nucleotide sequence ID" value="NZ_QZCG01000003.1"/>
</dbReference>
<organism evidence="1 2">
    <name type="scientific">Paracoccus onubensis</name>
    <dbReference type="NCBI Taxonomy" id="1675788"/>
    <lineage>
        <taxon>Bacteria</taxon>
        <taxon>Pseudomonadati</taxon>
        <taxon>Pseudomonadota</taxon>
        <taxon>Alphaproteobacteria</taxon>
        <taxon>Rhodobacterales</taxon>
        <taxon>Paracoccaceae</taxon>
        <taxon>Paracoccus</taxon>
    </lineage>
</organism>
<dbReference type="OrthoDB" id="7816979at2"/>